<keyword evidence="4" id="KW-1185">Reference proteome</keyword>
<accession>A0ABM5YQ29</accession>
<reference evidence="3 4" key="1">
    <citation type="submission" date="2015-12" db="EMBL/GenBank/DDBJ databases">
        <title>Intraspecies pangenome expansion in the marine bacterium Alteromonas.</title>
        <authorList>
            <person name="Lopez-Perez M."/>
            <person name="Rodriguez-Valera F."/>
        </authorList>
    </citation>
    <scope>NUCLEOTIDE SEQUENCE [LARGE SCALE GENOMIC DNA]</scope>
    <source>
        <strain evidence="3 4">LMG 21861</strain>
        <plasmid evidence="3 4">pASTE61-200</plasmid>
    </source>
</reference>
<keyword evidence="2" id="KW-0812">Transmembrane</keyword>
<feature type="compositionally biased region" description="Low complexity" evidence="1">
    <location>
        <begin position="1042"/>
        <end position="1055"/>
    </location>
</feature>
<dbReference type="Proteomes" id="UP000056750">
    <property type="component" value="Plasmid pASTE61-200"/>
</dbReference>
<feature type="compositionally biased region" description="Gly residues" evidence="1">
    <location>
        <begin position="1056"/>
        <end position="1065"/>
    </location>
</feature>
<sequence length="1065" mass="109700">MSLLKQRGEANLPLVIASLITMSMAGAYYGMQNQQAQKDRLADAVISDFSRFQSAASRCYSDYRDWCSTELLESNYNAGDFSDTGGNSYSVTTNSDGTITITTDLLSEEAASIASSSLINGVATGSSVSSTMNPPSDNVLFDDVLARYENGMNEDAILLETSLDFDGYDLTNVKEVSQENIELESMNADSLEIGTINSVSDTLQIGENATFSGTSEGLALDTGTLEVNDLAIDGDMSMSNGTFSDVSSLSADTGNVTQLTASTASITTASGTNIIAENASGQTQNFTDGTGESLNVTTATVTNSADIETLIVEGTGSIATLSGNSLNYADGTIETLGFTSATGDTFTANDVASNETVAGALTASTGVISDLSGSSLAFNEGTIDTLNFTNATGGNITVTDTTSTEATATTLTADTGAIDEITGTSLDYTNSTISNLKFTTSTGSDTTTTTLNATNLSGEVATVLNQATFKNYSGDELNYSSATFDSALFVSLDADSVKGASILVDDGSGASTTADSVSSSDAYITSLSSDEIDSDDVTATKASADSVTVSDELTAKTLKATTLKNTTLDTGTLKVNSSSTLGVASATSLDISGKLEATKFIATDANIETLSGNTNATTANIDSANATTINGTNANFDEVEADTFVGGSATGSNFSSSSSSVNNNYALLTTYEEKIDNCINTTQYCIPETPSISLSCSGCIQASATSTFTATLTAKVTNCRQGCSVTWSKSSWLSTVSGCTTTSISAGGTATLSCQVRKTSASVGVNYIGSVSVTATNSHYSDRSTTASKSISFENTSSVTPEASVSCSGCTSSKQGSSFSATITGTVSNCIQGCSYSWTETGGASKSSCSNGTISATSSTYTVSCSISATLDAQESASGSVKLTVTNSTDSSESDTASTSYSWNNTSSAVDLGDWVSYNTTSFSDINPDYSYYYNVLRPTLDGETTPNWASSSNCPDCILTFISAEVKQCYVYDSSSAYSDDGQGECGFETYYESGKEAGWYGTPQYSSVNQAEAGLDEGYVEIEFTWKVSSDALGQSETLSATVTSTSETEVADSGGGGGGIIL</sequence>
<name>A0ABM5YQ29_9ALTE</name>
<geneLocation type="plasmid" evidence="3 4">
    <name>pASTE61-200</name>
</geneLocation>
<evidence type="ECO:0008006" key="5">
    <source>
        <dbReference type="Google" id="ProtNLM"/>
    </source>
</evidence>
<organism evidence="3 4">
    <name type="scientific">Alteromonas stellipolaris</name>
    <dbReference type="NCBI Taxonomy" id="233316"/>
    <lineage>
        <taxon>Bacteria</taxon>
        <taxon>Pseudomonadati</taxon>
        <taxon>Pseudomonadota</taxon>
        <taxon>Gammaproteobacteria</taxon>
        <taxon>Alteromonadales</taxon>
        <taxon>Alteromonadaceae</taxon>
        <taxon>Alteromonas/Salinimonas group</taxon>
        <taxon>Alteromonas</taxon>
    </lineage>
</organism>
<protein>
    <recommendedName>
        <fullName evidence="5">Ig-like domain-containing protein</fullName>
    </recommendedName>
</protein>
<evidence type="ECO:0000313" key="4">
    <source>
        <dbReference type="Proteomes" id="UP000056750"/>
    </source>
</evidence>
<proteinExistence type="predicted"/>
<dbReference type="EMBL" id="CP013927">
    <property type="protein sequence ID" value="AMJ76732.1"/>
    <property type="molecule type" value="Genomic_DNA"/>
</dbReference>
<keyword evidence="2" id="KW-1133">Transmembrane helix</keyword>
<keyword evidence="2" id="KW-0472">Membrane</keyword>
<evidence type="ECO:0000256" key="2">
    <source>
        <dbReference type="SAM" id="Phobius"/>
    </source>
</evidence>
<feature type="transmembrane region" description="Helical" evidence="2">
    <location>
        <begin position="12"/>
        <end position="31"/>
    </location>
</feature>
<feature type="region of interest" description="Disordered" evidence="1">
    <location>
        <begin position="1042"/>
        <end position="1065"/>
    </location>
</feature>
<evidence type="ECO:0000256" key="1">
    <source>
        <dbReference type="SAM" id="MobiDB-lite"/>
    </source>
</evidence>
<evidence type="ECO:0000313" key="3">
    <source>
        <dbReference type="EMBL" id="AMJ76732.1"/>
    </source>
</evidence>
<keyword evidence="3" id="KW-0614">Plasmid</keyword>
<gene>
    <name evidence="3" type="ORF">AVL57_00905</name>
</gene>
<dbReference type="RefSeq" id="WP_061093771.1">
    <property type="nucleotide sequence ID" value="NZ_CP013927.1"/>
</dbReference>